<sequence>MAVVFFLPWVSAAEEMRIADIRLIPYERGRLPGELLGIPQEAFDGVLGNYGDRGFGSHPSQPIQQAAVIIWDEDTPGLEVSDAQIQQRLVQCSYLAFSALVGRLLCSPFYYYNADTLQVVAQRFDVAQPAHSCMTTRRRDGRTQNMLAGSGGLKFIRPYHIDNRARISLDTPLLEALIKLPEGQLKERIDEAVVSFLRANTDAPSMDERSELILMRVAIDTLLDVSHDKSAFRRGINEHFDELPNPPSWHKGSLDESWWRKHWDKHVDRPLDAWVHDFCAARNAAAHGPANGEKGSIWPRHNHLIFSGWLLPLIVKKLLVQAELYEFSAEDKVARAGFEVFLAYDLLAATDEDGNKVWWQMAESALYQTLRIEQLSKALSEMPGE</sequence>
<accession>A0A0N8RWN0</accession>
<dbReference type="EMBL" id="RBSP01000641">
    <property type="protein sequence ID" value="RMS45005.1"/>
    <property type="molecule type" value="Genomic_DNA"/>
</dbReference>
<reference evidence="1 3" key="1">
    <citation type="submission" date="2015-09" db="EMBL/GenBank/DDBJ databases">
        <title>Genome announcement of multiple Pseudomonas syringae strains.</title>
        <authorList>
            <person name="Thakur S."/>
            <person name="Wang P.W."/>
            <person name="Gong Y."/>
            <person name="Weir B.S."/>
            <person name="Guttman D.S."/>
        </authorList>
    </citation>
    <scope>NUCLEOTIDE SEQUENCE [LARGE SCALE GENOMIC DNA]</scope>
    <source>
        <strain evidence="1 3">ICMP7840</strain>
    </source>
</reference>
<gene>
    <name evidence="1" type="ORF">ALO53_02013</name>
    <name evidence="2" type="ORF">ALP66_03596</name>
</gene>
<name>A0A0N8RWN0_PSEA0</name>
<reference evidence="2 4" key="2">
    <citation type="submission" date="2018-08" db="EMBL/GenBank/DDBJ databases">
        <title>Recombination of ecologically and evolutionarily significant loci maintains genetic cohesion in the Pseudomonas syringae species complex.</title>
        <authorList>
            <person name="Dillon M."/>
            <person name="Thakur S."/>
            <person name="Almeida R.N.D."/>
            <person name="Weir B.S."/>
            <person name="Guttman D.S."/>
        </authorList>
    </citation>
    <scope>NUCLEOTIDE SEQUENCE [LARGE SCALE GENOMIC DNA]</scope>
    <source>
        <strain evidence="2 4">ICMP 7847</strain>
    </source>
</reference>
<evidence type="ECO:0000313" key="1">
    <source>
        <dbReference type="EMBL" id="KPX68447.1"/>
    </source>
</evidence>
<evidence type="ECO:0000313" key="4">
    <source>
        <dbReference type="Proteomes" id="UP000270873"/>
    </source>
</evidence>
<dbReference type="Proteomes" id="UP000270873">
    <property type="component" value="Unassembled WGS sequence"/>
</dbReference>
<dbReference type="AlphaFoldDB" id="A0A0N8RWN0"/>
<dbReference type="Proteomes" id="UP000050469">
    <property type="component" value="Unassembled WGS sequence"/>
</dbReference>
<dbReference type="RefSeq" id="WP_057412292.1">
    <property type="nucleotide sequence ID" value="NZ_LJQO01000340.1"/>
</dbReference>
<dbReference type="PATRIC" id="fig|251724.3.peg.2707"/>
<comment type="caution">
    <text evidence="1">The sequence shown here is derived from an EMBL/GenBank/DDBJ whole genome shotgun (WGS) entry which is preliminary data.</text>
</comment>
<dbReference type="EMBL" id="LJQO01000340">
    <property type="protein sequence ID" value="KPX68447.1"/>
    <property type="molecule type" value="Genomic_DNA"/>
</dbReference>
<evidence type="ECO:0008006" key="5">
    <source>
        <dbReference type="Google" id="ProtNLM"/>
    </source>
</evidence>
<protein>
    <recommendedName>
        <fullName evidence="5">Apea-like HEPN domain-containing protein</fullName>
    </recommendedName>
</protein>
<proteinExistence type="predicted"/>
<evidence type="ECO:0000313" key="3">
    <source>
        <dbReference type="Proteomes" id="UP000050469"/>
    </source>
</evidence>
<evidence type="ECO:0000313" key="2">
    <source>
        <dbReference type="EMBL" id="RMS45005.1"/>
    </source>
</evidence>
<organism evidence="1 3">
    <name type="scientific">Pseudomonas amygdali pv. photiniae</name>
    <dbReference type="NCBI Taxonomy" id="251724"/>
    <lineage>
        <taxon>Bacteria</taxon>
        <taxon>Pseudomonadati</taxon>
        <taxon>Pseudomonadota</taxon>
        <taxon>Gammaproteobacteria</taxon>
        <taxon>Pseudomonadales</taxon>
        <taxon>Pseudomonadaceae</taxon>
        <taxon>Pseudomonas</taxon>
        <taxon>Pseudomonas amygdali</taxon>
    </lineage>
</organism>